<dbReference type="SUPFAM" id="SSF55729">
    <property type="entry name" value="Acyl-CoA N-acyltransferases (Nat)"/>
    <property type="match status" value="1"/>
</dbReference>
<dbReference type="AlphaFoldDB" id="A0A4R6NXZ1"/>
<dbReference type="EMBL" id="SNXK01000013">
    <property type="protein sequence ID" value="TDP29351.1"/>
    <property type="molecule type" value="Genomic_DNA"/>
</dbReference>
<dbReference type="PANTHER" id="PTHR13947">
    <property type="entry name" value="GNAT FAMILY N-ACETYLTRANSFERASE"/>
    <property type="match status" value="1"/>
</dbReference>
<protein>
    <submittedName>
        <fullName evidence="3">Acetyltransferase (GNAT) family protein</fullName>
    </submittedName>
</protein>
<dbReference type="RefSeq" id="WP_067496933.1">
    <property type="nucleotide sequence ID" value="NZ_JBHXPO010000013.1"/>
</dbReference>
<keyword evidence="4" id="KW-1185">Reference proteome</keyword>
<dbReference type="InterPro" id="IPR050769">
    <property type="entry name" value="NAT_camello-type"/>
</dbReference>
<evidence type="ECO:0000313" key="3">
    <source>
        <dbReference type="EMBL" id="TDP29351.1"/>
    </source>
</evidence>
<dbReference type="PANTHER" id="PTHR13947:SF37">
    <property type="entry name" value="LD18367P"/>
    <property type="match status" value="1"/>
</dbReference>
<dbReference type="InterPro" id="IPR016181">
    <property type="entry name" value="Acyl_CoA_acyltransferase"/>
</dbReference>
<dbReference type="InterPro" id="IPR000182">
    <property type="entry name" value="GNAT_dom"/>
</dbReference>
<organism evidence="3 4">
    <name type="scientific">Nocardia ignorata</name>
    <dbReference type="NCBI Taxonomy" id="145285"/>
    <lineage>
        <taxon>Bacteria</taxon>
        <taxon>Bacillati</taxon>
        <taxon>Actinomycetota</taxon>
        <taxon>Actinomycetes</taxon>
        <taxon>Mycobacteriales</taxon>
        <taxon>Nocardiaceae</taxon>
        <taxon>Nocardia</taxon>
    </lineage>
</organism>
<feature type="domain" description="N-acetyltransferase" evidence="2">
    <location>
        <begin position="8"/>
        <end position="178"/>
    </location>
</feature>
<dbReference type="Pfam" id="PF00583">
    <property type="entry name" value="Acetyltransf_1"/>
    <property type="match status" value="1"/>
</dbReference>
<dbReference type="Gene3D" id="3.40.630.30">
    <property type="match status" value="1"/>
</dbReference>
<evidence type="ECO:0000259" key="2">
    <source>
        <dbReference type="PROSITE" id="PS51186"/>
    </source>
</evidence>
<name>A0A4R6NXZ1_NOCIG</name>
<dbReference type="PROSITE" id="PS51186">
    <property type="entry name" value="GNAT"/>
    <property type="match status" value="1"/>
</dbReference>
<accession>A0A4R6NXZ1</accession>
<comment type="caution">
    <text evidence="3">The sequence shown here is derived from an EMBL/GenBank/DDBJ whole genome shotgun (WGS) entry which is preliminary data.</text>
</comment>
<sequence>MTATTTDYLVRPAGPADLAGARSVMLDTFYQVFGIGYLPEHHHDVIDLDATYLRHPRNRLWVAEHEGAVVGTTAIRAKGPAHPPHPAELARRYPDDTTAQLFRVYVRPEHHRRGLATRLVTAAIETVQATLEFDRLYLHTDARTPGALEFWLTFGHIVHDARGPHDGFQTVHLEIPLDRPNRELAR</sequence>
<dbReference type="Proteomes" id="UP000295087">
    <property type="component" value="Unassembled WGS sequence"/>
</dbReference>
<gene>
    <name evidence="3" type="ORF">DFR75_11320</name>
</gene>
<evidence type="ECO:0000313" key="4">
    <source>
        <dbReference type="Proteomes" id="UP000295087"/>
    </source>
</evidence>
<reference evidence="3 4" key="1">
    <citation type="submission" date="2019-03" db="EMBL/GenBank/DDBJ databases">
        <title>Genomic Encyclopedia of Type Strains, Phase IV (KMG-IV): sequencing the most valuable type-strain genomes for metagenomic binning, comparative biology and taxonomic classification.</title>
        <authorList>
            <person name="Goeker M."/>
        </authorList>
    </citation>
    <scope>NUCLEOTIDE SEQUENCE [LARGE SCALE GENOMIC DNA]</scope>
    <source>
        <strain evidence="3 4">DSM 44496</strain>
    </source>
</reference>
<proteinExistence type="predicted"/>
<evidence type="ECO:0000256" key="1">
    <source>
        <dbReference type="ARBA" id="ARBA00022679"/>
    </source>
</evidence>
<dbReference type="GO" id="GO:0008080">
    <property type="term" value="F:N-acetyltransferase activity"/>
    <property type="evidence" value="ECO:0007669"/>
    <property type="project" value="InterPro"/>
</dbReference>
<keyword evidence="1 3" id="KW-0808">Transferase</keyword>
<dbReference type="CDD" id="cd04301">
    <property type="entry name" value="NAT_SF"/>
    <property type="match status" value="1"/>
</dbReference>